<evidence type="ECO:0000256" key="4">
    <source>
        <dbReference type="ARBA" id="ARBA00022989"/>
    </source>
</evidence>
<protein>
    <submittedName>
        <fullName evidence="7">APC family permease</fullName>
    </submittedName>
</protein>
<keyword evidence="5 6" id="KW-0472">Membrane</keyword>
<dbReference type="EMBL" id="BAAAOB010000001">
    <property type="protein sequence ID" value="GAA1784999.1"/>
    <property type="molecule type" value="Genomic_DNA"/>
</dbReference>
<keyword evidence="3 6" id="KW-0812">Transmembrane</keyword>
<dbReference type="InterPro" id="IPR002293">
    <property type="entry name" value="AA/rel_permease1"/>
</dbReference>
<feature type="transmembrane region" description="Helical" evidence="6">
    <location>
        <begin position="141"/>
        <end position="159"/>
    </location>
</feature>
<evidence type="ECO:0000256" key="1">
    <source>
        <dbReference type="ARBA" id="ARBA00004651"/>
    </source>
</evidence>
<dbReference type="PIRSF" id="PIRSF006060">
    <property type="entry name" value="AA_transporter"/>
    <property type="match status" value="1"/>
</dbReference>
<dbReference type="PANTHER" id="PTHR42770:SF16">
    <property type="entry name" value="AMINO ACID PERMEASE"/>
    <property type="match status" value="1"/>
</dbReference>
<dbReference type="RefSeq" id="WP_344030617.1">
    <property type="nucleotide sequence ID" value="NZ_BAAAOB010000001.1"/>
</dbReference>
<organism evidence="7 8">
    <name type="scientific">Leucobacter iarius</name>
    <dbReference type="NCBI Taxonomy" id="333963"/>
    <lineage>
        <taxon>Bacteria</taxon>
        <taxon>Bacillati</taxon>
        <taxon>Actinomycetota</taxon>
        <taxon>Actinomycetes</taxon>
        <taxon>Micrococcales</taxon>
        <taxon>Microbacteriaceae</taxon>
        <taxon>Leucobacter</taxon>
    </lineage>
</organism>
<comment type="subcellular location">
    <subcellularLocation>
        <location evidence="1">Cell membrane</location>
        <topology evidence="1">Multi-pass membrane protein</topology>
    </subcellularLocation>
</comment>
<feature type="transmembrane region" description="Helical" evidence="6">
    <location>
        <begin position="30"/>
        <end position="49"/>
    </location>
</feature>
<feature type="transmembrane region" description="Helical" evidence="6">
    <location>
        <begin position="102"/>
        <end position="129"/>
    </location>
</feature>
<dbReference type="Pfam" id="PF13520">
    <property type="entry name" value="AA_permease_2"/>
    <property type="match status" value="1"/>
</dbReference>
<comment type="caution">
    <text evidence="7">The sequence shown here is derived from an EMBL/GenBank/DDBJ whole genome shotgun (WGS) entry which is preliminary data.</text>
</comment>
<proteinExistence type="predicted"/>
<feature type="transmembrane region" description="Helical" evidence="6">
    <location>
        <begin position="351"/>
        <end position="372"/>
    </location>
</feature>
<evidence type="ECO:0000256" key="6">
    <source>
        <dbReference type="SAM" id="Phobius"/>
    </source>
</evidence>
<dbReference type="Proteomes" id="UP001500851">
    <property type="component" value="Unassembled WGS sequence"/>
</dbReference>
<evidence type="ECO:0000313" key="8">
    <source>
        <dbReference type="Proteomes" id="UP001500851"/>
    </source>
</evidence>
<evidence type="ECO:0000256" key="2">
    <source>
        <dbReference type="ARBA" id="ARBA00022475"/>
    </source>
</evidence>
<evidence type="ECO:0000256" key="5">
    <source>
        <dbReference type="ARBA" id="ARBA00023136"/>
    </source>
</evidence>
<gene>
    <name evidence="7" type="ORF">GCM10009768_12330</name>
</gene>
<feature type="transmembrane region" description="Helical" evidence="6">
    <location>
        <begin position="206"/>
        <end position="226"/>
    </location>
</feature>
<accession>A0ABP4XJ76</accession>
<evidence type="ECO:0000256" key="3">
    <source>
        <dbReference type="ARBA" id="ARBA00022692"/>
    </source>
</evidence>
<dbReference type="PANTHER" id="PTHR42770">
    <property type="entry name" value="AMINO ACID TRANSPORTER-RELATED"/>
    <property type="match status" value="1"/>
</dbReference>
<feature type="transmembrane region" description="Helical" evidence="6">
    <location>
        <begin position="451"/>
        <end position="471"/>
    </location>
</feature>
<reference evidence="8" key="1">
    <citation type="journal article" date="2019" name="Int. J. Syst. Evol. Microbiol.">
        <title>The Global Catalogue of Microorganisms (GCM) 10K type strain sequencing project: providing services to taxonomists for standard genome sequencing and annotation.</title>
        <authorList>
            <consortium name="The Broad Institute Genomics Platform"/>
            <consortium name="The Broad Institute Genome Sequencing Center for Infectious Disease"/>
            <person name="Wu L."/>
            <person name="Ma J."/>
        </authorList>
    </citation>
    <scope>NUCLEOTIDE SEQUENCE [LARGE SCALE GENOMIC DNA]</scope>
    <source>
        <strain evidence="8">JCM 14736</strain>
    </source>
</reference>
<feature type="transmembrane region" description="Helical" evidence="6">
    <location>
        <begin position="61"/>
        <end position="81"/>
    </location>
</feature>
<feature type="transmembrane region" description="Helical" evidence="6">
    <location>
        <begin position="378"/>
        <end position="406"/>
    </location>
</feature>
<evidence type="ECO:0000313" key="7">
    <source>
        <dbReference type="EMBL" id="GAA1784999.1"/>
    </source>
</evidence>
<feature type="transmembrane region" description="Helical" evidence="6">
    <location>
        <begin position="247"/>
        <end position="275"/>
    </location>
</feature>
<feature type="transmembrane region" description="Helical" evidence="6">
    <location>
        <begin position="418"/>
        <end position="439"/>
    </location>
</feature>
<keyword evidence="2" id="KW-1003">Cell membrane</keyword>
<dbReference type="InterPro" id="IPR050367">
    <property type="entry name" value="APC_superfamily"/>
</dbReference>
<name>A0ABP4XJ76_9MICO</name>
<keyword evidence="8" id="KW-1185">Reference proteome</keyword>
<dbReference type="Gene3D" id="1.20.1740.10">
    <property type="entry name" value="Amino acid/polyamine transporter I"/>
    <property type="match status" value="1"/>
</dbReference>
<keyword evidence="4 6" id="KW-1133">Transmembrane helix</keyword>
<feature type="transmembrane region" description="Helical" evidence="6">
    <location>
        <begin position="295"/>
        <end position="318"/>
    </location>
</feature>
<feature type="transmembrane region" description="Helical" evidence="6">
    <location>
        <begin position="166"/>
        <end position="186"/>
    </location>
</feature>
<sequence length="510" mass="53941">MTASTSHSSQAPEAGSGGRLATGRLGTWDIVFFVISAAAPLTVIASGAITSFRMGGIGAPGAILFCAVVLIFFALGFTAMSKSVRNAGAFYAYVSRGLGKPFGLGVSSVTVFAYISLVISFYGFIGFFAQFTFKELLHIDLPWGVWSLIAVAIVAFLGYRKIDVGAKVLAVLLTLEVAILLVLAFAAMANGGPEPWSLASFEPKNVFFATGAGALFVMGFGAYLGFESTAIYAEEAKQPERTVPRATIIAVAFLGVFYAFTFWILTVAFGANGVVEMARSDAFETMVIEGTGNLAGAWAAFVMKILIVTSFFACVLSFHNACTRYLFSLGREGLLPRVLGRTSRSTQSPAVASLTLSAFSALGVLIAIVLNADPFLGLALWTYATGVQGLVFAQAVTAIAVVWYFVKDRRGHSVWRVTVAPILGAIGLVVGFILIATNFDVVTSLEGPINQILLLPTPILFIGGIIVALVLKARKPDYYAGLTESVRVVPVDEVAESAGERDSIGARSEQ</sequence>